<protein>
    <recommendedName>
        <fullName evidence="1">UPF0473 protein H0A61_02410</fullName>
    </recommendedName>
</protein>
<evidence type="ECO:0000313" key="3">
    <source>
        <dbReference type="Proteomes" id="UP000662904"/>
    </source>
</evidence>
<comment type="similarity">
    <text evidence="1">Belongs to the UPF0473 family.</text>
</comment>
<sequence>MEKEQENKTIVLHDEEGKEWEFEVVDIITVNNNDYALLLPLEDNEDDEVYVFRIEEDENGNQILVDLDDEEELEMVEEAWEELEEEQYNDRDYEEEE</sequence>
<proteinExistence type="inferred from homology"/>
<evidence type="ECO:0000313" key="2">
    <source>
        <dbReference type="EMBL" id="QSQ10018.1"/>
    </source>
</evidence>
<name>A0A8A0RR65_9FIRM</name>
<dbReference type="Pfam" id="PF06949">
    <property type="entry name" value="DUF1292"/>
    <property type="match status" value="1"/>
</dbReference>
<reference evidence="2" key="1">
    <citation type="submission" date="2020-07" db="EMBL/GenBank/DDBJ databases">
        <title>Koleobacter methoxysyntrophicus gen. nov., sp. nov., a novel anaerobic bacterium isolated from deep subsurface oil field and proposal of Koleobacterales ord. nov. in the phylum Firmicutes.</title>
        <authorList>
            <person name="Sakamoto S."/>
            <person name="Tamaki H."/>
        </authorList>
    </citation>
    <scope>NUCLEOTIDE SEQUENCE</scope>
    <source>
        <strain evidence="2">NRmbB1</strain>
    </source>
</reference>
<dbReference type="AlphaFoldDB" id="A0A8A0RR65"/>
<accession>A0A8A0RR65</accession>
<gene>
    <name evidence="2" type="ORF">H0A61_02410</name>
</gene>
<dbReference type="KEGG" id="kme:H0A61_02410"/>
<dbReference type="HAMAP" id="MF_01448">
    <property type="entry name" value="UPF0473"/>
    <property type="match status" value="1"/>
</dbReference>
<keyword evidence="3" id="KW-1185">Reference proteome</keyword>
<dbReference type="EMBL" id="CP059066">
    <property type="protein sequence ID" value="QSQ10018.1"/>
    <property type="molecule type" value="Genomic_DNA"/>
</dbReference>
<dbReference type="Proteomes" id="UP000662904">
    <property type="component" value="Chromosome"/>
</dbReference>
<organism evidence="2 3">
    <name type="scientific">Koleobacter methoxysyntrophicus</name>
    <dbReference type="NCBI Taxonomy" id="2751313"/>
    <lineage>
        <taxon>Bacteria</taxon>
        <taxon>Bacillati</taxon>
        <taxon>Bacillota</taxon>
        <taxon>Clostridia</taxon>
        <taxon>Koleobacterales</taxon>
        <taxon>Koleobacteraceae</taxon>
        <taxon>Koleobacter</taxon>
    </lineage>
</organism>
<dbReference type="InterPro" id="IPR009711">
    <property type="entry name" value="UPF0473"/>
</dbReference>
<evidence type="ECO:0000256" key="1">
    <source>
        <dbReference type="HAMAP-Rule" id="MF_01448"/>
    </source>
</evidence>
<dbReference type="RefSeq" id="WP_206707342.1">
    <property type="nucleotide sequence ID" value="NZ_CP059066.1"/>
</dbReference>